<reference evidence="2" key="2">
    <citation type="submission" date="2020-06" db="EMBL/GenBank/DDBJ databases">
        <authorList>
            <person name="Sheffer M."/>
        </authorList>
    </citation>
    <scope>NUCLEOTIDE SEQUENCE</scope>
</reference>
<evidence type="ECO:0000313" key="3">
    <source>
        <dbReference type="Proteomes" id="UP000807504"/>
    </source>
</evidence>
<organism evidence="2 3">
    <name type="scientific">Argiope bruennichi</name>
    <name type="common">Wasp spider</name>
    <name type="synonym">Aranea bruennichi</name>
    <dbReference type="NCBI Taxonomy" id="94029"/>
    <lineage>
        <taxon>Eukaryota</taxon>
        <taxon>Metazoa</taxon>
        <taxon>Ecdysozoa</taxon>
        <taxon>Arthropoda</taxon>
        <taxon>Chelicerata</taxon>
        <taxon>Arachnida</taxon>
        <taxon>Araneae</taxon>
        <taxon>Araneomorphae</taxon>
        <taxon>Entelegynae</taxon>
        <taxon>Araneoidea</taxon>
        <taxon>Araneidae</taxon>
        <taxon>Argiope</taxon>
    </lineage>
</organism>
<comment type="caution">
    <text evidence="2">The sequence shown here is derived from an EMBL/GenBank/DDBJ whole genome shotgun (WGS) entry which is preliminary data.</text>
</comment>
<gene>
    <name evidence="2" type="ORF">HNY73_002693</name>
</gene>
<proteinExistence type="predicted"/>
<protein>
    <submittedName>
        <fullName evidence="2">Uncharacterized protein</fullName>
    </submittedName>
</protein>
<sequence length="146" mass="16273">MATSAAPIESSLTQSDHSHPTEQISDQGQQNWFQSCFEWIRGCWNSCCSGIRSLPVSFRNLIGRSFNLLRDGNTEAGNNGIVLQPENIPSYPAYMEEPPQDRVANIEQSPQTNLDSFANLETDCDSIPIINCVLQMSEEKSIFSVE</sequence>
<evidence type="ECO:0000256" key="1">
    <source>
        <dbReference type="SAM" id="MobiDB-lite"/>
    </source>
</evidence>
<dbReference type="Proteomes" id="UP000807504">
    <property type="component" value="Unassembled WGS sequence"/>
</dbReference>
<evidence type="ECO:0000313" key="2">
    <source>
        <dbReference type="EMBL" id="KAF8794751.1"/>
    </source>
</evidence>
<feature type="region of interest" description="Disordered" evidence="1">
    <location>
        <begin position="1"/>
        <end position="26"/>
    </location>
</feature>
<accession>A0A8T0FUH8</accession>
<feature type="compositionally biased region" description="Polar residues" evidence="1">
    <location>
        <begin position="10"/>
        <end position="26"/>
    </location>
</feature>
<name>A0A8T0FUH8_ARGBR</name>
<dbReference type="AlphaFoldDB" id="A0A8T0FUH8"/>
<reference evidence="2" key="1">
    <citation type="journal article" date="2020" name="bioRxiv">
        <title>Chromosome-level reference genome of the European wasp spider Argiope bruennichi: a resource for studies on range expansion and evolutionary adaptation.</title>
        <authorList>
            <person name="Sheffer M.M."/>
            <person name="Hoppe A."/>
            <person name="Krehenwinkel H."/>
            <person name="Uhl G."/>
            <person name="Kuss A.W."/>
            <person name="Jensen L."/>
            <person name="Jensen C."/>
            <person name="Gillespie R.G."/>
            <person name="Hoff K.J."/>
            <person name="Prost S."/>
        </authorList>
    </citation>
    <scope>NUCLEOTIDE SEQUENCE</scope>
</reference>
<keyword evidence="3" id="KW-1185">Reference proteome</keyword>
<dbReference type="EMBL" id="JABXBU010000002">
    <property type="protein sequence ID" value="KAF8794751.1"/>
    <property type="molecule type" value="Genomic_DNA"/>
</dbReference>